<dbReference type="RefSeq" id="WP_142080488.1">
    <property type="nucleotide sequence ID" value="NZ_VFPT01000001.1"/>
</dbReference>
<keyword evidence="1" id="KW-0472">Membrane</keyword>
<keyword evidence="3" id="KW-1185">Reference proteome</keyword>
<reference evidence="2 3" key="1">
    <citation type="submission" date="2019-06" db="EMBL/GenBank/DDBJ databases">
        <title>Genomic Encyclopedia of Archaeal and Bacterial Type Strains, Phase II (KMG-II): from individual species to whole genera.</title>
        <authorList>
            <person name="Goeker M."/>
        </authorList>
    </citation>
    <scope>NUCLEOTIDE SEQUENCE [LARGE SCALE GENOMIC DNA]</scope>
    <source>
        <strain evidence="2 3">DSM 18423</strain>
    </source>
</reference>
<evidence type="ECO:0000256" key="1">
    <source>
        <dbReference type="SAM" id="Phobius"/>
    </source>
</evidence>
<keyword evidence="1" id="KW-0812">Transmembrane</keyword>
<accession>A0A543KCN4</accession>
<organism evidence="2 3">
    <name type="scientific">Roseinatronobacter monicus</name>
    <dbReference type="NCBI Taxonomy" id="393481"/>
    <lineage>
        <taxon>Bacteria</taxon>
        <taxon>Pseudomonadati</taxon>
        <taxon>Pseudomonadota</taxon>
        <taxon>Alphaproteobacteria</taxon>
        <taxon>Rhodobacterales</taxon>
        <taxon>Paracoccaceae</taxon>
        <taxon>Roseinatronobacter</taxon>
    </lineage>
</organism>
<evidence type="ECO:0000313" key="3">
    <source>
        <dbReference type="Proteomes" id="UP000320582"/>
    </source>
</evidence>
<dbReference type="Proteomes" id="UP000320582">
    <property type="component" value="Unassembled WGS sequence"/>
</dbReference>
<protein>
    <submittedName>
        <fullName evidence="2">Uncharacterized protein</fullName>
    </submittedName>
</protein>
<evidence type="ECO:0000313" key="2">
    <source>
        <dbReference type="EMBL" id="TQM92835.1"/>
    </source>
</evidence>
<sequence>MAGPWFKPIAHGSGARPANWRGWAALAAYLGALALLAGHVFDGEMALPMAVVFFVGMFVMMTAGFTVFVWSQVRRYKQEARGAS</sequence>
<comment type="caution">
    <text evidence="2">The sequence shown here is derived from an EMBL/GenBank/DDBJ whole genome shotgun (WGS) entry which is preliminary data.</text>
</comment>
<dbReference type="EMBL" id="VFPT01000001">
    <property type="protein sequence ID" value="TQM92835.1"/>
    <property type="molecule type" value="Genomic_DNA"/>
</dbReference>
<feature type="transmembrane region" description="Helical" evidence="1">
    <location>
        <begin position="20"/>
        <end position="41"/>
    </location>
</feature>
<proteinExistence type="predicted"/>
<gene>
    <name evidence="2" type="ORF">BD293_1455</name>
</gene>
<keyword evidence="1" id="KW-1133">Transmembrane helix</keyword>
<dbReference type="AlphaFoldDB" id="A0A543KCN4"/>
<feature type="transmembrane region" description="Helical" evidence="1">
    <location>
        <begin position="47"/>
        <end position="71"/>
    </location>
</feature>
<name>A0A543KCN4_9RHOB</name>